<proteinExistence type="predicted"/>
<reference evidence="1 2" key="1">
    <citation type="submission" date="2016-11" db="EMBL/GenBank/DDBJ databases">
        <authorList>
            <consortium name="Pathogen Informatics"/>
        </authorList>
    </citation>
    <scope>NUCLEOTIDE SEQUENCE [LARGE SCALE GENOMIC DNA]</scope>
    <source>
        <strain evidence="1 2">104</strain>
    </source>
</reference>
<gene>
    <name evidence="1" type="ORF">SAMEA2070301_03978</name>
</gene>
<comment type="caution">
    <text evidence="1">The sequence shown here is derived from an EMBL/GenBank/DDBJ whole genome shotgun (WGS) entry which is preliminary data.</text>
</comment>
<dbReference type="RefSeq" id="WP_052544186.1">
    <property type="nucleotide sequence ID" value="NZ_CAACXQ010000003.1"/>
</dbReference>
<accession>A0AB38D2S1</accession>
<evidence type="ECO:0000313" key="2">
    <source>
        <dbReference type="Proteomes" id="UP000185210"/>
    </source>
</evidence>
<dbReference type="Proteomes" id="UP000185210">
    <property type="component" value="Unassembled WGS sequence"/>
</dbReference>
<protein>
    <submittedName>
        <fullName evidence="1">Uncharacterized protein</fullName>
    </submittedName>
</protein>
<dbReference type="EMBL" id="FSHM01000006">
    <property type="protein sequence ID" value="SIB53377.1"/>
    <property type="molecule type" value="Genomic_DNA"/>
</dbReference>
<organism evidence="1 2">
    <name type="scientific">Mycobacteroides abscessus subsp. abscessus</name>
    <dbReference type="NCBI Taxonomy" id="1185650"/>
    <lineage>
        <taxon>Bacteria</taxon>
        <taxon>Bacillati</taxon>
        <taxon>Actinomycetota</taxon>
        <taxon>Actinomycetes</taxon>
        <taxon>Mycobacteriales</taxon>
        <taxon>Mycobacteriaceae</taxon>
        <taxon>Mycobacteroides</taxon>
        <taxon>Mycobacteroides abscessus</taxon>
    </lineage>
</organism>
<sequence length="258" mass="28129">MTESSEPERLEISAPTMREIKVQYDQLTAEGWVLVDVVKPLLEGVGGETTAVFERSPGVTAEPYFAPRPGWTPLRDAPGWGPFYRHLQADVAALDPTAQVQILQRPHRLHLHVVEAKPEVLQAVKDLCYDAEAASLRTCQVCGEPGQVRLAEDESRWRVRCDDHTTILSASLPLADDLPGWRTRVDRLIDALAAVDPGSVLMQITASGTGPKGLWRGASAAGQDVIRAALQDLGRICGRCGTVSKEWLGTCSSCGWRP</sequence>
<evidence type="ECO:0000313" key="1">
    <source>
        <dbReference type="EMBL" id="SIB53377.1"/>
    </source>
</evidence>
<dbReference type="AlphaFoldDB" id="A0AB38D2S1"/>
<name>A0AB38D2S1_9MYCO</name>